<evidence type="ECO:0000313" key="3">
    <source>
        <dbReference type="WBParaSite" id="HPLM_0000056401-mRNA-1"/>
    </source>
</evidence>
<gene>
    <name evidence="1" type="ORF">HPLM_LOCUS565</name>
</gene>
<sequence>MLYMYARSSLGVLGRVFSLTMEDFSLPPDPDPEKCLRSTLSSTTSSIDSIDTSHSHVAAETRRLFLAFLPVNLSSHRKEAPVPPQTPPCSLPSRKVHHYLFHRCPSACEN</sequence>
<evidence type="ECO:0000313" key="1">
    <source>
        <dbReference type="EMBL" id="VDO05743.1"/>
    </source>
</evidence>
<reference evidence="1 2" key="2">
    <citation type="submission" date="2018-11" db="EMBL/GenBank/DDBJ databases">
        <authorList>
            <consortium name="Pathogen Informatics"/>
        </authorList>
    </citation>
    <scope>NUCLEOTIDE SEQUENCE [LARGE SCALE GENOMIC DNA]</scope>
    <source>
        <strain evidence="1 2">MHpl1</strain>
    </source>
</reference>
<dbReference type="AlphaFoldDB" id="A0A0N4VTE7"/>
<dbReference type="EMBL" id="UZAF01000430">
    <property type="protein sequence ID" value="VDO05743.1"/>
    <property type="molecule type" value="Genomic_DNA"/>
</dbReference>
<protein>
    <submittedName>
        <fullName evidence="3">Ral guanine nucleotide dissociation stimulator-like 2</fullName>
    </submittedName>
</protein>
<dbReference type="WBParaSite" id="HPLM_0000056401-mRNA-1">
    <property type="protein sequence ID" value="HPLM_0000056401-mRNA-1"/>
    <property type="gene ID" value="HPLM_0000056401"/>
</dbReference>
<proteinExistence type="predicted"/>
<organism evidence="3">
    <name type="scientific">Haemonchus placei</name>
    <name type="common">Barber's pole worm</name>
    <dbReference type="NCBI Taxonomy" id="6290"/>
    <lineage>
        <taxon>Eukaryota</taxon>
        <taxon>Metazoa</taxon>
        <taxon>Ecdysozoa</taxon>
        <taxon>Nematoda</taxon>
        <taxon>Chromadorea</taxon>
        <taxon>Rhabditida</taxon>
        <taxon>Rhabditina</taxon>
        <taxon>Rhabditomorpha</taxon>
        <taxon>Strongyloidea</taxon>
        <taxon>Trichostrongylidae</taxon>
        <taxon>Haemonchus</taxon>
    </lineage>
</organism>
<keyword evidence="2" id="KW-1185">Reference proteome</keyword>
<evidence type="ECO:0000313" key="2">
    <source>
        <dbReference type="Proteomes" id="UP000268014"/>
    </source>
</evidence>
<reference evidence="3" key="1">
    <citation type="submission" date="2017-02" db="UniProtKB">
        <authorList>
            <consortium name="WormBaseParasite"/>
        </authorList>
    </citation>
    <scope>IDENTIFICATION</scope>
</reference>
<name>A0A0N4VTE7_HAEPC</name>
<accession>A0A0N4VTE7</accession>
<dbReference type="Proteomes" id="UP000268014">
    <property type="component" value="Unassembled WGS sequence"/>
</dbReference>